<proteinExistence type="predicted"/>
<organism evidence="1 2">
    <name type="scientific">Hypsizygus marmoreus</name>
    <name type="common">White beech mushroom</name>
    <name type="synonym">Agaricus marmoreus</name>
    <dbReference type="NCBI Taxonomy" id="39966"/>
    <lineage>
        <taxon>Eukaryota</taxon>
        <taxon>Fungi</taxon>
        <taxon>Dikarya</taxon>
        <taxon>Basidiomycota</taxon>
        <taxon>Agaricomycotina</taxon>
        <taxon>Agaricomycetes</taxon>
        <taxon>Agaricomycetidae</taxon>
        <taxon>Agaricales</taxon>
        <taxon>Tricholomatineae</taxon>
        <taxon>Lyophyllaceae</taxon>
        <taxon>Hypsizygus</taxon>
    </lineage>
</organism>
<dbReference type="AlphaFoldDB" id="A0A369JLS9"/>
<dbReference type="Proteomes" id="UP000076154">
    <property type="component" value="Unassembled WGS sequence"/>
</dbReference>
<keyword evidence="2" id="KW-1185">Reference proteome</keyword>
<name>A0A369JLS9_HYPMA</name>
<accession>A0A369JLS9</accession>
<gene>
    <name evidence="1" type="ORF">Hypma_012708</name>
</gene>
<sequence length="174" mass="19626">MRTFPSSIVVYSSIEKQRRAAVVDLSVPNAIAPFTNLKRPLLGPLFPGTSRVRLAFTPVVETPIGSSWNRVCIRGDGQEYTTYSTGRYNLVYRLDLRAYTHPYSPCFIFDVATSSVWRVARQCHVRALEPLQRRIFSTALMFTIRLTQVSSAKPQPSISVPRARVSSLPMQLSF</sequence>
<comment type="caution">
    <text evidence="1">The sequence shown here is derived from an EMBL/GenBank/DDBJ whole genome shotgun (WGS) entry which is preliminary data.</text>
</comment>
<dbReference type="EMBL" id="LUEZ02000069">
    <property type="protein sequence ID" value="RDB20364.1"/>
    <property type="molecule type" value="Genomic_DNA"/>
</dbReference>
<evidence type="ECO:0000313" key="1">
    <source>
        <dbReference type="EMBL" id="RDB20364.1"/>
    </source>
</evidence>
<protein>
    <submittedName>
        <fullName evidence="1">Uncharacterized protein</fullName>
    </submittedName>
</protein>
<reference evidence="1" key="1">
    <citation type="submission" date="2018-04" db="EMBL/GenBank/DDBJ databases">
        <title>Whole genome sequencing of Hypsizygus marmoreus.</title>
        <authorList>
            <person name="Choi I.-G."/>
            <person name="Min B."/>
            <person name="Kim J.-G."/>
            <person name="Kim S."/>
            <person name="Oh Y.-L."/>
            <person name="Kong W.-S."/>
            <person name="Park H."/>
            <person name="Jeong J."/>
            <person name="Song E.-S."/>
        </authorList>
    </citation>
    <scope>NUCLEOTIDE SEQUENCE [LARGE SCALE GENOMIC DNA]</scope>
    <source>
        <strain evidence="1">51987-8</strain>
    </source>
</reference>
<evidence type="ECO:0000313" key="2">
    <source>
        <dbReference type="Proteomes" id="UP000076154"/>
    </source>
</evidence>
<dbReference type="InParanoid" id="A0A369JLS9"/>